<gene>
    <name evidence="1" type="primary">55</name>
    <name evidence="1" type="ORF">PBI_EAGLEEYE_55</name>
</gene>
<dbReference type="Pfam" id="PF17468">
    <property type="entry name" value="GP52"/>
    <property type="match status" value="1"/>
</dbReference>
<organism evidence="1 2">
    <name type="scientific">Mycobacterium phage EagleEye</name>
    <dbReference type="NCBI Taxonomy" id="1429759"/>
    <lineage>
        <taxon>Viruses</taxon>
        <taxon>Duplodnaviria</taxon>
        <taxon>Heunggongvirae</taxon>
        <taxon>Uroviricota</taxon>
        <taxon>Caudoviricetes</taxon>
        <taxon>Eagleeyevirus</taxon>
        <taxon>Eagleeyevirus eagleeye</taxon>
    </lineage>
</organism>
<dbReference type="EMBL" id="KF861510">
    <property type="protein sequence ID" value="AHG23835.1"/>
    <property type="molecule type" value="Genomic_DNA"/>
</dbReference>
<evidence type="ECO:0000313" key="2">
    <source>
        <dbReference type="Proteomes" id="UP000019119"/>
    </source>
</evidence>
<reference evidence="1 2" key="1">
    <citation type="submission" date="2013-11" db="EMBL/GenBank/DDBJ databases">
        <authorList>
            <person name="Awa H."/>
            <person name="Bernal J.T."/>
            <person name="Coelho R.E."/>
            <person name="Culpepper S.C."/>
            <person name="Devaraju V.S."/>
            <person name="Higgins R.T."/>
            <person name="Husein A.J."/>
            <person name="Johnston E.M."/>
            <person name="Jung J.A."/>
            <person name="Kanani-Hendijani T.A."/>
            <person name="Knapp R.E."/>
            <person name="Lepiocha N."/>
            <person name="McCarter A.J."/>
            <person name="Merlau P.R."/>
            <person name="Monfared M.S."/>
            <person name="Olney H.P."/>
            <person name="Pineda M.R."/>
            <person name="Pizzini S.E."/>
            <person name="Roberson D.J."/>
            <person name="Rodriguez J."/>
            <person name="Simpson N.A."/>
            <person name="Stevens S.C."/>
            <person name="Stroub-Tahmassi C.A."/>
            <person name="Syed N."/>
            <person name="Torres S.E."/>
            <person name="Townsend C.W."/>
            <person name="White X.E."/>
            <person name="Willette C.E."/>
            <person name="Deming K.E."/>
            <person name="Simon S.E."/>
            <person name="Benjamin R.C."/>
            <person name="Hughes L.E."/>
            <person name="Hale R.H."/>
            <person name="Lamson-Kim T."/>
            <person name="Visi D.H."/>
            <person name="Allen M.S."/>
            <person name="Bradley K.W."/>
            <person name="Clarke D.Q."/>
            <person name="Lewis M.F."/>
            <person name="Barker L.P."/>
            <person name="Bailey C."/>
            <person name="Asai D.J."/>
            <person name="Garber M.L."/>
            <person name="Bowman C.A."/>
            <person name="Russell D.A."/>
            <person name="Pope W.H."/>
            <person name="Jacobs-Sera D."/>
            <person name="Hendrix R.W."/>
            <person name="Hatfull G.F."/>
        </authorList>
    </citation>
    <scope>NUCLEOTIDE SEQUENCE [LARGE SCALE GENOMIC DNA]</scope>
</reference>
<proteinExistence type="predicted"/>
<evidence type="ECO:0000313" key="1">
    <source>
        <dbReference type="EMBL" id="AHG23835.1"/>
    </source>
</evidence>
<name>W0LNW5_9CAUD</name>
<protein>
    <submittedName>
        <fullName evidence="1">Uncharacterized protein</fullName>
    </submittedName>
</protein>
<dbReference type="RefSeq" id="YP_009005797.1">
    <property type="nucleotide sequence ID" value="NC_023564.1"/>
</dbReference>
<sequence length="73" mass="8336">MSDSQLSVFDPTFNGMPGSELYRAEVVPDLFPHQKLMMLENWPQDDLEMYCGGVFTPGYEYKNVPRRFITGAA</sequence>
<dbReference type="GeneID" id="18502817"/>
<accession>W0LNW5</accession>
<keyword evidence="2" id="KW-1185">Reference proteome</keyword>
<dbReference type="OrthoDB" id="24282at10239"/>
<dbReference type="InterPro" id="IPR035344">
    <property type="entry name" value="Gp52"/>
</dbReference>
<dbReference type="Proteomes" id="UP000019119">
    <property type="component" value="Segment"/>
</dbReference>
<dbReference type="KEGG" id="vg:18502817"/>